<evidence type="ECO:0000256" key="10">
    <source>
        <dbReference type="ARBA" id="ARBA00023002"/>
    </source>
</evidence>
<dbReference type="SUPFAM" id="SSF51905">
    <property type="entry name" value="FAD/NAD(P)-binding domain"/>
    <property type="match status" value="1"/>
</dbReference>
<evidence type="ECO:0000256" key="13">
    <source>
        <dbReference type="ARBA" id="ARBA00033986"/>
    </source>
</evidence>
<dbReference type="InterPro" id="IPR012132">
    <property type="entry name" value="GMC_OxRdtase"/>
</dbReference>
<dbReference type="InParanoid" id="A8NIX8"/>
<name>A8NIX8_COPC7</name>
<gene>
    <name evidence="23" type="ORF">CC1G_08727</name>
</gene>
<evidence type="ECO:0000259" key="22">
    <source>
        <dbReference type="PROSITE" id="PS00624"/>
    </source>
</evidence>
<dbReference type="Gene3D" id="3.30.560.10">
    <property type="entry name" value="Glucose Oxidase, domain 3"/>
    <property type="match status" value="1"/>
</dbReference>
<proteinExistence type="inferred from homology"/>
<dbReference type="PROSITE" id="PS00623">
    <property type="entry name" value="GMC_OXRED_1"/>
    <property type="match status" value="1"/>
</dbReference>
<dbReference type="VEuPathDB" id="FungiDB:CC1G_08727"/>
<dbReference type="GO" id="GO:0050660">
    <property type="term" value="F:flavin adenine dinucleotide binding"/>
    <property type="evidence" value="ECO:0007669"/>
    <property type="project" value="InterPro"/>
</dbReference>
<dbReference type="PANTHER" id="PTHR11552:SF201">
    <property type="entry name" value="GLUCOSE-METHANOL-CHOLINE OXIDOREDUCTASE N-TERMINAL DOMAIN-CONTAINING PROTEIN"/>
    <property type="match status" value="1"/>
</dbReference>
<evidence type="ECO:0000256" key="8">
    <source>
        <dbReference type="ARBA" id="ARBA00022729"/>
    </source>
</evidence>
<feature type="binding site" evidence="19">
    <location>
        <position position="244"/>
    </location>
    <ligand>
        <name>FAD</name>
        <dbReference type="ChEBI" id="CHEBI:57692"/>
    </ligand>
</feature>
<dbReference type="Pfam" id="PF00732">
    <property type="entry name" value="GMC_oxred_N"/>
    <property type="match status" value="1"/>
</dbReference>
<dbReference type="RefSeq" id="XP_001834096.1">
    <property type="nucleotide sequence ID" value="XM_001834044.1"/>
</dbReference>
<reference evidence="23 24" key="1">
    <citation type="journal article" date="2010" name="Proc. Natl. Acad. Sci. U.S.A.">
        <title>Insights into evolution of multicellular fungi from the assembled chromosomes of the mushroom Coprinopsis cinerea (Coprinus cinereus).</title>
        <authorList>
            <person name="Stajich J.E."/>
            <person name="Wilke S.K."/>
            <person name="Ahren D."/>
            <person name="Au C.H."/>
            <person name="Birren B.W."/>
            <person name="Borodovsky M."/>
            <person name="Burns C."/>
            <person name="Canback B."/>
            <person name="Casselton L.A."/>
            <person name="Cheng C.K."/>
            <person name="Deng J."/>
            <person name="Dietrich F.S."/>
            <person name="Fargo D.C."/>
            <person name="Farman M.L."/>
            <person name="Gathman A.C."/>
            <person name="Goldberg J."/>
            <person name="Guigo R."/>
            <person name="Hoegger P.J."/>
            <person name="Hooker J.B."/>
            <person name="Huggins A."/>
            <person name="James T.Y."/>
            <person name="Kamada T."/>
            <person name="Kilaru S."/>
            <person name="Kodira C."/>
            <person name="Kues U."/>
            <person name="Kupfer D."/>
            <person name="Kwan H.S."/>
            <person name="Lomsadze A."/>
            <person name="Li W."/>
            <person name="Lilly W.W."/>
            <person name="Ma L.J."/>
            <person name="Mackey A.J."/>
            <person name="Manning G."/>
            <person name="Martin F."/>
            <person name="Muraguchi H."/>
            <person name="Natvig D.O."/>
            <person name="Palmerini H."/>
            <person name="Ramesh M.A."/>
            <person name="Rehmeyer C.J."/>
            <person name="Roe B.A."/>
            <person name="Shenoy N."/>
            <person name="Stanke M."/>
            <person name="Ter-Hovhannisyan V."/>
            <person name="Tunlid A."/>
            <person name="Velagapudi R."/>
            <person name="Vision T.J."/>
            <person name="Zeng Q."/>
            <person name="Zolan M.E."/>
            <person name="Pukkila P.J."/>
        </authorList>
    </citation>
    <scope>NUCLEOTIDE SEQUENCE [LARGE SCALE GENOMIC DNA]</scope>
    <source>
        <strain evidence="24">Okayama-7 / 130 / ATCC MYA-4618 / FGSC 9003</strain>
    </source>
</reference>
<feature type="domain" description="Glucose-methanol-choline oxidoreductase N-terminal" evidence="21">
    <location>
        <begin position="93"/>
        <end position="116"/>
    </location>
</feature>
<feature type="active site" description="Proton donor" evidence="18">
    <location>
        <position position="544"/>
    </location>
</feature>
<comment type="catalytic activity">
    <reaction evidence="14">
        <text>pyranose + acceptor = pyranos-2,3-diulose + reduced acceptor.</text>
        <dbReference type="EC" id="1.1.99.29"/>
    </reaction>
</comment>
<evidence type="ECO:0000256" key="17">
    <source>
        <dbReference type="ARBA" id="ARBA00034059"/>
    </source>
</evidence>
<evidence type="ECO:0000256" key="15">
    <source>
        <dbReference type="ARBA" id="ARBA00034029"/>
    </source>
</evidence>
<comment type="subcellular location">
    <subcellularLocation>
        <location evidence="2">Secreted</location>
    </subcellularLocation>
</comment>
<organism evidence="23 24">
    <name type="scientific">Coprinopsis cinerea (strain Okayama-7 / 130 / ATCC MYA-4618 / FGSC 9003)</name>
    <name type="common">Inky cap fungus</name>
    <name type="synonym">Hormographiella aspergillata</name>
    <dbReference type="NCBI Taxonomy" id="240176"/>
    <lineage>
        <taxon>Eukaryota</taxon>
        <taxon>Fungi</taxon>
        <taxon>Dikarya</taxon>
        <taxon>Basidiomycota</taxon>
        <taxon>Agaricomycotina</taxon>
        <taxon>Agaricomycetes</taxon>
        <taxon>Agaricomycetidae</taxon>
        <taxon>Agaricales</taxon>
        <taxon>Agaricineae</taxon>
        <taxon>Psathyrellaceae</taxon>
        <taxon>Coprinopsis</taxon>
    </lineage>
</organism>
<dbReference type="PANTHER" id="PTHR11552">
    <property type="entry name" value="GLUCOSE-METHANOL-CHOLINE GMC OXIDOREDUCTASE"/>
    <property type="match status" value="1"/>
</dbReference>
<keyword evidence="11" id="KW-0325">Glycoprotein</keyword>
<dbReference type="InterPro" id="IPR036188">
    <property type="entry name" value="FAD/NAD-bd_sf"/>
</dbReference>
<evidence type="ECO:0000256" key="7">
    <source>
        <dbReference type="ARBA" id="ARBA00022630"/>
    </source>
</evidence>
<evidence type="ECO:0000256" key="18">
    <source>
        <dbReference type="PIRSR" id="PIRSR000137-1"/>
    </source>
</evidence>
<dbReference type="Proteomes" id="UP000001861">
    <property type="component" value="Unassembled WGS sequence"/>
</dbReference>
<evidence type="ECO:0000256" key="3">
    <source>
        <dbReference type="ARBA" id="ARBA00010790"/>
    </source>
</evidence>
<protein>
    <recommendedName>
        <fullName evidence="5">pyranose dehydrogenase (acceptor)</fullName>
        <ecNumber evidence="5">1.1.99.29</ecNumber>
    </recommendedName>
</protein>
<comment type="catalytic activity">
    <reaction evidence="13">
        <text>pyranose + acceptor = pyranos-2-ulose + reduced acceptor.</text>
        <dbReference type="EC" id="1.1.99.29"/>
    </reaction>
</comment>
<dbReference type="Pfam" id="PF05199">
    <property type="entry name" value="GMC_oxred_C"/>
    <property type="match status" value="1"/>
</dbReference>
<dbReference type="GO" id="GO:0005576">
    <property type="term" value="C:extracellular region"/>
    <property type="evidence" value="ECO:0007669"/>
    <property type="project" value="UniProtKB-SubCell"/>
</dbReference>
<feature type="active site" description="Proton acceptor" evidence="18">
    <location>
        <position position="587"/>
    </location>
</feature>
<dbReference type="InterPro" id="IPR000172">
    <property type="entry name" value="GMC_OxRdtase_N"/>
</dbReference>
<comment type="catalytic activity">
    <reaction evidence="16">
        <text>a pyranoside + acceptor = a pyranosid-3-ulose + reduced acceptor.</text>
        <dbReference type="EC" id="1.1.99.29"/>
    </reaction>
</comment>
<comment type="catalytic activity">
    <reaction evidence="15">
        <text>pyranose + acceptor = pyranos-3-ulose + reduced acceptor.</text>
        <dbReference type="EC" id="1.1.99.29"/>
    </reaction>
</comment>
<evidence type="ECO:0000256" key="20">
    <source>
        <dbReference type="RuleBase" id="RU003968"/>
    </source>
</evidence>
<evidence type="ECO:0000256" key="12">
    <source>
        <dbReference type="ARBA" id="ARBA00024699"/>
    </source>
</evidence>
<keyword evidence="10" id="KW-0560">Oxidoreductase</keyword>
<evidence type="ECO:0000256" key="6">
    <source>
        <dbReference type="ARBA" id="ARBA00022525"/>
    </source>
</evidence>
<evidence type="ECO:0000256" key="4">
    <source>
        <dbReference type="ARBA" id="ARBA00011245"/>
    </source>
</evidence>
<dbReference type="InterPro" id="IPR007867">
    <property type="entry name" value="GMC_OxRtase_C"/>
</dbReference>
<evidence type="ECO:0000256" key="11">
    <source>
        <dbReference type="ARBA" id="ARBA00023180"/>
    </source>
</evidence>
<comment type="caution">
    <text evidence="23">The sequence shown here is derived from an EMBL/GenBank/DDBJ whole genome shotgun (WGS) entry which is preliminary data.</text>
</comment>
<keyword evidence="7 20" id="KW-0285">Flavoprotein</keyword>
<evidence type="ECO:0000256" key="2">
    <source>
        <dbReference type="ARBA" id="ARBA00004613"/>
    </source>
</evidence>
<dbReference type="KEGG" id="cci:CC1G_08727"/>
<keyword evidence="8" id="KW-0732">Signal</keyword>
<dbReference type="OMA" id="YSTTWHT"/>
<comment type="catalytic activity">
    <reaction evidence="17">
        <text>a pyranoside + acceptor = a pyranosid-3,4-diulose + reduced acceptor.</text>
        <dbReference type="EC" id="1.1.99.29"/>
    </reaction>
</comment>
<accession>A8NIX8</accession>
<evidence type="ECO:0000256" key="5">
    <source>
        <dbReference type="ARBA" id="ARBA00013177"/>
    </source>
</evidence>
<feature type="domain" description="Glucose-methanol-choline oxidoreductase N-terminal" evidence="22">
    <location>
        <begin position="286"/>
        <end position="300"/>
    </location>
</feature>
<dbReference type="GeneID" id="6010601"/>
<keyword evidence="6" id="KW-0964">Secreted</keyword>
<comment type="cofactor">
    <cofactor evidence="1 19">
        <name>FAD</name>
        <dbReference type="ChEBI" id="CHEBI:57692"/>
    </cofactor>
</comment>
<evidence type="ECO:0000256" key="14">
    <source>
        <dbReference type="ARBA" id="ARBA00034010"/>
    </source>
</evidence>
<dbReference type="PROSITE" id="PS00624">
    <property type="entry name" value="GMC_OXRED_2"/>
    <property type="match status" value="1"/>
</dbReference>
<sequence length="608" mass="67449">MPLIANPEEIANKTFDYVVVGAGTAGLTLATRLTEDENVSVLVLEAGIRHHGDPNIDVPAQYGATFMQPKYDWAFKTVKQKHSNDNEHVWARGKGLGGSSNMNFFCWIKPPAEDVDAIEKLGNPGWNWADYEAYSKKSETFHPAVPEIAEKYPHTYNAKFRGTSGPIQVTVPLHAHTLDEIWQNTLANKGVRKIEDPYGGDITGTWIAANNVDPKTWKRSYSATAYWEPNQHRPNLHVITEAYVTRIVWADEKDSEGNLVATGVQFVHGSTERTVLASKEVVLSAGTVKTPQILELSGVGKPEILSKFGIDTKLNLPGVGENVQEHHFMWVIYELDTTKGDHQTLDMFFEPGYVQESLKLHAEGKGLHRTGITSFAFLPLSSRDPKAAAALIDELEADLKKKKESGEISPALAKQYDIQLEILRNDKVPDMEFIVFPGYFMCPASQGTGRRFMTVISSLNHPISRGYIHIKSNNPLDDPEIDANYFGHNFDLKVLLEHVKYIRSLEDTEPFKSHTIKEVVPGPECASDADIENHIKNSHITTFHTVGSASMLPREDGGVVDPKLKVYGTKNLRVADLSIVPLHIAAHMQATAYVIGEKAADLIKADAK</sequence>
<keyword evidence="24" id="KW-1185">Reference proteome</keyword>
<dbReference type="OrthoDB" id="269227at2759"/>
<dbReference type="PIRSF" id="PIRSF000137">
    <property type="entry name" value="Alcohol_oxidase"/>
    <property type="match status" value="1"/>
</dbReference>
<evidence type="ECO:0000256" key="9">
    <source>
        <dbReference type="ARBA" id="ARBA00022827"/>
    </source>
</evidence>
<evidence type="ECO:0000256" key="1">
    <source>
        <dbReference type="ARBA" id="ARBA00001974"/>
    </source>
</evidence>
<dbReference type="eggNOG" id="KOG1238">
    <property type="taxonomic scope" value="Eukaryota"/>
</dbReference>
<evidence type="ECO:0000313" key="23">
    <source>
        <dbReference type="EMBL" id="EAU87691.1"/>
    </source>
</evidence>
<comment type="subunit">
    <text evidence="4">Monomer.</text>
</comment>
<dbReference type="EC" id="1.1.99.29" evidence="5"/>
<comment type="similarity">
    <text evidence="3 20">Belongs to the GMC oxidoreductase family.</text>
</comment>
<evidence type="ECO:0000256" key="19">
    <source>
        <dbReference type="PIRSR" id="PIRSR000137-2"/>
    </source>
</evidence>
<dbReference type="EMBL" id="AACS02000010">
    <property type="protein sequence ID" value="EAU87691.1"/>
    <property type="molecule type" value="Genomic_DNA"/>
</dbReference>
<evidence type="ECO:0000256" key="16">
    <source>
        <dbReference type="ARBA" id="ARBA00034050"/>
    </source>
</evidence>
<evidence type="ECO:0000259" key="21">
    <source>
        <dbReference type="PROSITE" id="PS00623"/>
    </source>
</evidence>
<dbReference type="GO" id="GO:0033718">
    <property type="term" value="F:pyranose dehydrogenase (acceptor) activity"/>
    <property type="evidence" value="ECO:0007669"/>
    <property type="project" value="UniProtKB-EC"/>
</dbReference>
<dbReference type="SUPFAM" id="SSF54373">
    <property type="entry name" value="FAD-linked reductases, C-terminal domain"/>
    <property type="match status" value="1"/>
</dbReference>
<keyword evidence="9 19" id="KW-0274">FAD</keyword>
<evidence type="ECO:0000313" key="24">
    <source>
        <dbReference type="Proteomes" id="UP000001861"/>
    </source>
</evidence>
<dbReference type="Gene3D" id="3.50.50.60">
    <property type="entry name" value="FAD/NAD(P)-binding domain"/>
    <property type="match status" value="1"/>
</dbReference>
<comment type="function">
    <text evidence="12">Catalyzes the single-oxidation or sequential double oxidation reaction of carbohydrates primarily at carbon-2 and/or carbon-3 with the concomitant reduction of the flavin. The enzyme exhibits a broad sugar substrate specificity, oxidizing different aldopyranoses to the corresponding C-1, C-2, C-3 or C-1,2, C-2,3 and C-3,4 (di)dehydro sugars with substrate-specific regioselectivity. Accepts only a narrow range of electron acceptors such as substituted benzoquinones and complexed metal ions and reacts extremely slowly with O(2) as acceptor. May play a role in the natural recycling of plant matter by oxidizing all major monosaccharides in lignocellulose and by reducing quinone compounds or reactive radical species generated during lignin depolymerization.</text>
</comment>
<dbReference type="AlphaFoldDB" id="A8NIX8"/>